<dbReference type="PATRIC" id="fig|285473.5.peg.3745"/>
<dbReference type="RefSeq" id="WP_031135833.1">
    <property type="nucleotide sequence ID" value="NZ_CP017316.1"/>
</dbReference>
<dbReference type="Proteomes" id="UP000095349">
    <property type="component" value="Chromosome"/>
</dbReference>
<keyword evidence="1" id="KW-0732">Signal</keyword>
<evidence type="ECO:0008006" key="4">
    <source>
        <dbReference type="Google" id="ProtNLM"/>
    </source>
</evidence>
<name>A0A1D8G5H5_9ACTN</name>
<feature type="signal peptide" evidence="1">
    <location>
        <begin position="1"/>
        <end position="22"/>
    </location>
</feature>
<evidence type="ECO:0000313" key="3">
    <source>
        <dbReference type="Proteomes" id="UP000095349"/>
    </source>
</evidence>
<dbReference type="STRING" id="285473.A4G23_03576"/>
<proteinExistence type="predicted"/>
<feature type="chain" id="PRO_5039663509" description="ATP-binding protein" evidence="1">
    <location>
        <begin position="23"/>
        <end position="107"/>
    </location>
</feature>
<dbReference type="EMBL" id="CP017316">
    <property type="protein sequence ID" value="AOT60701.1"/>
    <property type="molecule type" value="Genomic_DNA"/>
</dbReference>
<accession>A0A1D8G5H5</accession>
<evidence type="ECO:0000256" key="1">
    <source>
        <dbReference type="SAM" id="SignalP"/>
    </source>
</evidence>
<dbReference type="KEGG" id="srn:A4G23_03576"/>
<dbReference type="GeneID" id="91405112"/>
<dbReference type="OrthoDB" id="4336936at2"/>
<protein>
    <recommendedName>
        <fullName evidence="4">ATP-binding protein</fullName>
    </recommendedName>
</protein>
<dbReference type="AlphaFoldDB" id="A0A1D8G5H5"/>
<gene>
    <name evidence="2" type="ORF">A4G23_03576</name>
</gene>
<evidence type="ECO:0000313" key="2">
    <source>
        <dbReference type="EMBL" id="AOT60701.1"/>
    </source>
</evidence>
<sequence length="107" mass="9722">MKQSAAKSLGVAALGAAFAVSAAGSASALTAVPTGPVLATATQALPVAQTVSTLPGGSGETATIAEGVLDAVTGAAPAVPVNTPLDPVVGLLGGLPVGGALPVAGLG</sequence>
<keyword evidence="3" id="KW-1185">Reference proteome</keyword>
<organism evidence="2 3">
    <name type="scientific">Streptomyces rubrolavendulae</name>
    <dbReference type="NCBI Taxonomy" id="285473"/>
    <lineage>
        <taxon>Bacteria</taxon>
        <taxon>Bacillati</taxon>
        <taxon>Actinomycetota</taxon>
        <taxon>Actinomycetes</taxon>
        <taxon>Kitasatosporales</taxon>
        <taxon>Streptomycetaceae</taxon>
        <taxon>Streptomyces</taxon>
    </lineage>
</organism>
<reference evidence="2 3" key="1">
    <citation type="submission" date="2016-09" db="EMBL/GenBank/DDBJ databases">
        <title>Streptomyces rubrolavendulae MJM4426 Genome sequencing and assembly.</title>
        <authorList>
            <person name="Kim J.-G."/>
        </authorList>
    </citation>
    <scope>NUCLEOTIDE SEQUENCE [LARGE SCALE GENOMIC DNA]</scope>
    <source>
        <strain evidence="2 3">MJM4426</strain>
    </source>
</reference>